<feature type="non-terminal residue" evidence="1">
    <location>
        <position position="1"/>
    </location>
</feature>
<protein>
    <submittedName>
        <fullName evidence="1">Capsid protein VP1</fullName>
    </submittedName>
</protein>
<feature type="non-terminal residue" evidence="1">
    <location>
        <position position="68"/>
    </location>
</feature>
<reference evidence="1" key="1">
    <citation type="submission" date="2011-06" db="EMBL/GenBank/DDBJ databases">
        <authorList>
            <person name="Rahimi P."/>
            <person name="Sohrabi A."/>
            <person name="Edalat R."/>
        </authorList>
    </citation>
    <scope>NUCLEOTIDE SEQUENCE</scope>
    <source>
        <strain evidence="1">Echo 30.IRAN.1</strain>
    </source>
</reference>
<sequence length="68" mass="7435">NDPVADTIASGPVNKTGHTSRVVHVQFVFWTGVENFMVACQCIAVTFGQFTYMRRVGLPSTNTPMSTL</sequence>
<name>G3K2A1_9ENTO</name>
<organism evidence="1">
    <name type="scientific">Echovirus E30</name>
    <dbReference type="NCBI Taxonomy" id="41846"/>
    <lineage>
        <taxon>Viruses</taxon>
        <taxon>Riboviria</taxon>
        <taxon>Orthornavirae</taxon>
        <taxon>Pisuviricota</taxon>
        <taxon>Pisoniviricetes</taxon>
        <taxon>Picornavirales</taxon>
        <taxon>Picornaviridae</taxon>
        <taxon>Ensavirinae</taxon>
        <taxon>Enterovirus</taxon>
        <taxon>Enterovirus betacoxsackie</taxon>
        <taxon>Enterovirus B</taxon>
    </lineage>
</organism>
<accession>G3K2A1</accession>
<evidence type="ECO:0000313" key="1">
    <source>
        <dbReference type="EMBL" id="AEO37445.1"/>
    </source>
</evidence>
<proteinExistence type="predicted"/>
<dbReference type="EMBL" id="JN092125">
    <property type="protein sequence ID" value="AEO37445.1"/>
    <property type="molecule type" value="Genomic_RNA"/>
</dbReference>